<evidence type="ECO:0000313" key="2">
    <source>
        <dbReference type="EMBL" id="MCF2218019.1"/>
    </source>
</evidence>
<proteinExistence type="predicted"/>
<keyword evidence="3" id="KW-1185">Reference proteome</keyword>
<feature type="transmembrane region" description="Helical" evidence="1">
    <location>
        <begin position="256"/>
        <end position="275"/>
    </location>
</feature>
<feature type="transmembrane region" description="Helical" evidence="1">
    <location>
        <begin position="184"/>
        <end position="207"/>
    </location>
</feature>
<keyword evidence="1" id="KW-0472">Membrane</keyword>
<organism evidence="2 3">
    <name type="scientific">Chryseobacterium indicum</name>
    <dbReference type="NCBI Taxonomy" id="2766954"/>
    <lineage>
        <taxon>Bacteria</taxon>
        <taxon>Pseudomonadati</taxon>
        <taxon>Bacteroidota</taxon>
        <taxon>Flavobacteriia</taxon>
        <taxon>Flavobacteriales</taxon>
        <taxon>Weeksellaceae</taxon>
        <taxon>Chryseobacterium group</taxon>
        <taxon>Chryseobacterium</taxon>
    </lineage>
</organism>
<feature type="transmembrane region" description="Helical" evidence="1">
    <location>
        <begin position="219"/>
        <end position="250"/>
    </location>
</feature>
<feature type="transmembrane region" description="Helical" evidence="1">
    <location>
        <begin position="443"/>
        <end position="464"/>
    </location>
</feature>
<gene>
    <name evidence="2" type="ORF">H9Q08_01755</name>
</gene>
<dbReference type="RefSeq" id="WP_235129849.1">
    <property type="nucleotide sequence ID" value="NZ_JACSGT010000001.1"/>
</dbReference>
<feature type="transmembrane region" description="Helical" evidence="1">
    <location>
        <begin position="66"/>
        <end position="86"/>
    </location>
</feature>
<protein>
    <recommendedName>
        <fullName evidence="4">O-antigen polysaccharide polymerase Wzy</fullName>
    </recommendedName>
</protein>
<accession>A0ABS9C1G1</accession>
<evidence type="ECO:0008006" key="4">
    <source>
        <dbReference type="Google" id="ProtNLM"/>
    </source>
</evidence>
<dbReference type="EMBL" id="JACSGT010000001">
    <property type="protein sequence ID" value="MCF2218019.1"/>
    <property type="molecule type" value="Genomic_DNA"/>
</dbReference>
<feature type="transmembrane region" description="Helical" evidence="1">
    <location>
        <begin position="106"/>
        <end position="124"/>
    </location>
</feature>
<keyword evidence="1" id="KW-0812">Transmembrane</keyword>
<evidence type="ECO:0000313" key="3">
    <source>
        <dbReference type="Proteomes" id="UP001430374"/>
    </source>
</evidence>
<feature type="transmembrane region" description="Helical" evidence="1">
    <location>
        <begin position="7"/>
        <end position="28"/>
    </location>
</feature>
<feature type="transmembrane region" description="Helical" evidence="1">
    <location>
        <begin position="34"/>
        <end position="54"/>
    </location>
</feature>
<reference evidence="2" key="1">
    <citation type="submission" date="2021-08" db="EMBL/GenBank/DDBJ databases">
        <title>Complete genome sequence of Chryseobacterium sp strain PS-8.</title>
        <authorList>
            <person name="Das S.K."/>
        </authorList>
    </citation>
    <scope>NUCLEOTIDE SEQUENCE</scope>
    <source>
        <strain evidence="2">PS-8</strain>
    </source>
</reference>
<name>A0ABS9C1G1_9FLAO</name>
<feature type="transmembrane region" description="Helical" evidence="1">
    <location>
        <begin position="145"/>
        <end position="164"/>
    </location>
</feature>
<evidence type="ECO:0000256" key="1">
    <source>
        <dbReference type="SAM" id="Phobius"/>
    </source>
</evidence>
<comment type="caution">
    <text evidence="2">The sequence shown here is derived from an EMBL/GenBank/DDBJ whole genome shotgun (WGS) entry which is preliminary data.</text>
</comment>
<keyword evidence="1" id="KW-1133">Transmembrane helix</keyword>
<feature type="transmembrane region" description="Helical" evidence="1">
    <location>
        <begin position="397"/>
        <end position="423"/>
    </location>
</feature>
<dbReference type="Proteomes" id="UP001430374">
    <property type="component" value="Unassembled WGS sequence"/>
</dbReference>
<sequence length="474" mass="54387">MKLNKKYYIISVIAIIAAYFIFSVFTLSDATRESVVYELIVCFGILILTVIQFIHNWYKLGSPTLLDWFRLTAFYSIIFDYLSLVNKFNGVIDWGYQGGVYLKPEFIIDTLFVVFIALIVLSITEKVIYVFRKRSIQETKYSLKSFNIFLFFSAAVYGLQLYYLMSGKIGYGTGTEESTGDNSFVLQTVNNLSSVVLIVWGLFKYYYKTLKASQIKYYYLFLGTGMTIGILSGMKESFIVPLVCFLIPFLKSGNQIPKKIMIIFGIFIMILYPLNNNYRDALNSKIGLTKSEAFLLALNKTYNTDVTHLFDSSSKSYSARFSLYPYLQYSIEKEKEWDYYKNMNRYIYLPFSFIPRSLIPSKPISDTGAKLNKLIAGVENNSQTATTFGWSYLEGGYIYVIISFFLLAFVVTYLGAVLFRGNLIHHVINASLLITMLKTESDVYFILAGIIQNFIITYGVLYIFTKRIRGSIVT</sequence>